<evidence type="ECO:0000313" key="2">
    <source>
        <dbReference type="EMBL" id="PTL58637.1"/>
    </source>
</evidence>
<dbReference type="GO" id="GO:0005829">
    <property type="term" value="C:cytosol"/>
    <property type="evidence" value="ECO:0007669"/>
    <property type="project" value="TreeGrafter"/>
</dbReference>
<dbReference type="Gene3D" id="1.10.10.10">
    <property type="entry name" value="Winged helix-like DNA-binding domain superfamily/Winged helix DNA-binding domain"/>
    <property type="match status" value="1"/>
</dbReference>
<dbReference type="GO" id="GO:0003677">
    <property type="term" value="F:DNA binding"/>
    <property type="evidence" value="ECO:0007669"/>
    <property type="project" value="UniProtKB-KW"/>
</dbReference>
<comment type="caution">
    <text evidence="2">The sequence shown here is derived from an EMBL/GenBank/DDBJ whole genome shotgun (WGS) entry which is preliminary data.</text>
</comment>
<accession>A0A2T4UHE2</accession>
<keyword evidence="1" id="KW-0238">DNA-binding</keyword>
<dbReference type="PROSITE" id="PS51197">
    <property type="entry name" value="HTH_RRF2_2"/>
    <property type="match status" value="1"/>
</dbReference>
<dbReference type="SUPFAM" id="SSF46785">
    <property type="entry name" value="Winged helix' DNA-binding domain"/>
    <property type="match status" value="1"/>
</dbReference>
<proteinExistence type="predicted"/>
<dbReference type="EMBL" id="PYYB01000001">
    <property type="protein sequence ID" value="PTL58637.1"/>
    <property type="molecule type" value="Genomic_DNA"/>
</dbReference>
<dbReference type="Proteomes" id="UP000240739">
    <property type="component" value="Unassembled WGS sequence"/>
</dbReference>
<evidence type="ECO:0000313" key="3">
    <source>
        <dbReference type="Proteomes" id="UP000240739"/>
    </source>
</evidence>
<dbReference type="InterPro" id="IPR000944">
    <property type="entry name" value="Tscrpt_reg_Rrf2"/>
</dbReference>
<dbReference type="InterPro" id="IPR036388">
    <property type="entry name" value="WH-like_DNA-bd_sf"/>
</dbReference>
<dbReference type="InterPro" id="IPR030489">
    <property type="entry name" value="TR_Rrf2-type_CS"/>
</dbReference>
<dbReference type="OrthoDB" id="9808360at2"/>
<dbReference type="PANTHER" id="PTHR33221:SF5">
    <property type="entry name" value="HTH-TYPE TRANSCRIPTIONAL REGULATOR ISCR"/>
    <property type="match status" value="1"/>
</dbReference>
<gene>
    <name evidence="2" type="ORF">C7Y72_02695</name>
</gene>
<keyword evidence="3" id="KW-1185">Reference proteome</keyword>
<organism evidence="2 3">
    <name type="scientific">Paraconexibacter algicola</name>
    <dbReference type="NCBI Taxonomy" id="2133960"/>
    <lineage>
        <taxon>Bacteria</taxon>
        <taxon>Bacillati</taxon>
        <taxon>Actinomycetota</taxon>
        <taxon>Thermoleophilia</taxon>
        <taxon>Solirubrobacterales</taxon>
        <taxon>Paraconexibacteraceae</taxon>
        <taxon>Paraconexibacter</taxon>
    </lineage>
</organism>
<sequence>MRITAKADYAVRAAIELAAHAGDDRPTKGEALARAQDIPLKFLENILADLRQSGIVRSRRGADGGYLLAKPADEVTIADIIRAVEGPLAHVRGEKPEEVEYAGNAESLQQVWIAVRAALRSVAETVTLADVAAGELPESVTKLAADPEAWVTR</sequence>
<dbReference type="AlphaFoldDB" id="A0A2T4UHE2"/>
<dbReference type="PANTHER" id="PTHR33221">
    <property type="entry name" value="WINGED HELIX-TURN-HELIX TRANSCRIPTIONAL REGULATOR, RRF2 FAMILY"/>
    <property type="match status" value="1"/>
</dbReference>
<dbReference type="Pfam" id="PF02082">
    <property type="entry name" value="Rrf2"/>
    <property type="match status" value="1"/>
</dbReference>
<reference evidence="2 3" key="1">
    <citation type="submission" date="2018-03" db="EMBL/GenBank/DDBJ databases">
        <title>Aquarubrobacter algicola gen. nov., sp. nov., a novel actinobacterium isolated from shallow eutrophic lake during the end of cyanobacterial harmful algal blooms.</title>
        <authorList>
            <person name="Chun S.J."/>
        </authorList>
    </citation>
    <scope>NUCLEOTIDE SEQUENCE [LARGE SCALE GENOMIC DNA]</scope>
    <source>
        <strain evidence="2 3">Seoho-28</strain>
    </source>
</reference>
<dbReference type="InterPro" id="IPR036390">
    <property type="entry name" value="WH_DNA-bd_sf"/>
</dbReference>
<protein>
    <submittedName>
        <fullName evidence="2">Transcriptional regulator</fullName>
    </submittedName>
</protein>
<name>A0A2T4UHE2_9ACTN</name>
<dbReference type="RefSeq" id="WP_107567074.1">
    <property type="nucleotide sequence ID" value="NZ_PYYB01000001.1"/>
</dbReference>
<dbReference type="GO" id="GO:0003700">
    <property type="term" value="F:DNA-binding transcription factor activity"/>
    <property type="evidence" value="ECO:0007669"/>
    <property type="project" value="TreeGrafter"/>
</dbReference>
<dbReference type="PROSITE" id="PS01332">
    <property type="entry name" value="HTH_RRF2_1"/>
    <property type="match status" value="1"/>
</dbReference>
<evidence type="ECO:0000256" key="1">
    <source>
        <dbReference type="ARBA" id="ARBA00023125"/>
    </source>
</evidence>
<dbReference type="NCBIfam" id="TIGR00738">
    <property type="entry name" value="rrf2_super"/>
    <property type="match status" value="1"/>
</dbReference>